<dbReference type="Proteomes" id="UP000667802">
    <property type="component" value="Unassembled WGS sequence"/>
</dbReference>
<evidence type="ECO:0000256" key="2">
    <source>
        <dbReference type="ARBA" id="ARBA00022679"/>
    </source>
</evidence>
<evidence type="ECO:0000256" key="3">
    <source>
        <dbReference type="RuleBase" id="RU003494"/>
    </source>
</evidence>
<dbReference type="AlphaFoldDB" id="A0AAP5I3K4"/>
<evidence type="ECO:0000259" key="4">
    <source>
        <dbReference type="PROSITE" id="PS50404"/>
    </source>
</evidence>
<reference evidence="7" key="1">
    <citation type="journal article" date="2021" name="Science">
        <title>Hunting the eagle killer: A cyanobacterial neurotoxin causes vacuolar myelinopathy.</title>
        <authorList>
            <person name="Breinlinger S."/>
            <person name="Phillips T.J."/>
            <person name="Haram B.N."/>
            <person name="Mares J."/>
            <person name="Martinez Yerena J.A."/>
            <person name="Hrouzek P."/>
            <person name="Sobotka R."/>
            <person name="Henderson W.M."/>
            <person name="Schmieder P."/>
            <person name="Williams S.M."/>
            <person name="Lauderdale J.D."/>
            <person name="Wilde H.D."/>
            <person name="Gerrin W."/>
            <person name="Kust A."/>
            <person name="Washington J.W."/>
            <person name="Wagner C."/>
            <person name="Geier B."/>
            <person name="Liebeke M."/>
            <person name="Enke H."/>
            <person name="Niedermeyer T.H.J."/>
            <person name="Wilde S.B."/>
        </authorList>
    </citation>
    <scope>NUCLEOTIDE SEQUENCE [LARGE SCALE GENOMIC DNA]</scope>
    <source>
        <strain evidence="7">Thurmond2011</strain>
    </source>
</reference>
<dbReference type="InterPro" id="IPR010987">
    <property type="entry name" value="Glutathione-S-Trfase_C-like"/>
</dbReference>
<dbReference type="InterPro" id="IPR004045">
    <property type="entry name" value="Glutathione_S-Trfase_N"/>
</dbReference>
<dbReference type="Pfam" id="PF00043">
    <property type="entry name" value="GST_C"/>
    <property type="match status" value="1"/>
</dbReference>
<sequence>MLKLYSSPRSGNCYKVRLMLSLLEKEYQTIAVNLQAGEHKTPEFLQINPFGQIPVLEDGEQVIWDSQAILVYLARRYGGEDWLPTEAGAMSQVLKWLSVAAKEIQNSFMAARAYFLLNKPLDISLAQQTAHEVLKVMEAHLGDRLWLEVDRPTIADIACFPYIALASEGKIALQAYPNVVAWIERVKQLPNYVNLPGS</sequence>
<organism evidence="6 7">
    <name type="scientific">Aetokthonos hydrillicola Thurmond2011</name>
    <dbReference type="NCBI Taxonomy" id="2712845"/>
    <lineage>
        <taxon>Bacteria</taxon>
        <taxon>Bacillati</taxon>
        <taxon>Cyanobacteriota</taxon>
        <taxon>Cyanophyceae</taxon>
        <taxon>Nostocales</taxon>
        <taxon>Hapalosiphonaceae</taxon>
        <taxon>Aetokthonos</taxon>
    </lineage>
</organism>
<feature type="domain" description="GST N-terminal" evidence="4">
    <location>
        <begin position="1"/>
        <end position="81"/>
    </location>
</feature>
<dbReference type="InterPro" id="IPR036282">
    <property type="entry name" value="Glutathione-S-Trfase_C_sf"/>
</dbReference>
<dbReference type="Pfam" id="PF02798">
    <property type="entry name" value="GST_N"/>
    <property type="match status" value="1"/>
</dbReference>
<evidence type="ECO:0000313" key="7">
    <source>
        <dbReference type="Proteomes" id="UP000667802"/>
    </source>
</evidence>
<dbReference type="SUPFAM" id="SSF47616">
    <property type="entry name" value="GST C-terminal domain-like"/>
    <property type="match status" value="1"/>
</dbReference>
<dbReference type="SUPFAM" id="SSF52833">
    <property type="entry name" value="Thioredoxin-like"/>
    <property type="match status" value="1"/>
</dbReference>
<comment type="similarity">
    <text evidence="1 3">Belongs to the GST superfamily.</text>
</comment>
<dbReference type="FunFam" id="3.40.30.10:FF:000039">
    <property type="entry name" value="Glutathione S-transferase domain"/>
    <property type="match status" value="1"/>
</dbReference>
<dbReference type="CDD" id="cd03056">
    <property type="entry name" value="GST_N_4"/>
    <property type="match status" value="1"/>
</dbReference>
<dbReference type="PROSITE" id="PS50404">
    <property type="entry name" value="GST_NTER"/>
    <property type="match status" value="1"/>
</dbReference>
<dbReference type="PANTHER" id="PTHR44051:SF2">
    <property type="entry name" value="HYPOTHETICAL GLUTATHIONE S-TRANSFERASE LIKE PROTEIN"/>
    <property type="match status" value="1"/>
</dbReference>
<dbReference type="Gene3D" id="3.40.30.10">
    <property type="entry name" value="Glutaredoxin"/>
    <property type="match status" value="1"/>
</dbReference>
<dbReference type="Gene3D" id="1.20.1050.10">
    <property type="match status" value="1"/>
</dbReference>
<evidence type="ECO:0000259" key="5">
    <source>
        <dbReference type="PROSITE" id="PS50405"/>
    </source>
</evidence>
<dbReference type="SFLD" id="SFLDG00358">
    <property type="entry name" value="Main_(cytGST)"/>
    <property type="match status" value="1"/>
</dbReference>
<gene>
    <name evidence="6" type="ORF">G7B40_007635</name>
</gene>
<dbReference type="RefSeq" id="WP_208343415.1">
    <property type="nucleotide sequence ID" value="NZ_CAWQFN010000314.1"/>
</dbReference>
<evidence type="ECO:0000313" key="6">
    <source>
        <dbReference type="EMBL" id="MDR9894443.1"/>
    </source>
</evidence>
<accession>A0AAP5I3K4</accession>
<dbReference type="PROSITE" id="PS50405">
    <property type="entry name" value="GST_CTER"/>
    <property type="match status" value="1"/>
</dbReference>
<dbReference type="GO" id="GO:0016740">
    <property type="term" value="F:transferase activity"/>
    <property type="evidence" value="ECO:0007669"/>
    <property type="project" value="UniProtKB-KW"/>
</dbReference>
<protein>
    <submittedName>
        <fullName evidence="6">Glutathione S-transferase family protein</fullName>
    </submittedName>
</protein>
<dbReference type="InterPro" id="IPR004046">
    <property type="entry name" value="GST_C"/>
</dbReference>
<dbReference type="PANTHER" id="PTHR44051">
    <property type="entry name" value="GLUTATHIONE S-TRANSFERASE-RELATED"/>
    <property type="match status" value="1"/>
</dbReference>
<dbReference type="SFLD" id="SFLDG01150">
    <property type="entry name" value="Main.1:_Beta-like"/>
    <property type="match status" value="1"/>
</dbReference>
<proteinExistence type="inferred from homology"/>
<dbReference type="EMBL" id="JAALHA020000002">
    <property type="protein sequence ID" value="MDR9894443.1"/>
    <property type="molecule type" value="Genomic_DNA"/>
</dbReference>
<comment type="caution">
    <text evidence="6">The sequence shown here is derived from an EMBL/GenBank/DDBJ whole genome shotgun (WGS) entry which is preliminary data.</text>
</comment>
<dbReference type="CDD" id="cd03206">
    <property type="entry name" value="GST_C_7"/>
    <property type="match status" value="1"/>
</dbReference>
<dbReference type="SFLD" id="SFLDG01151">
    <property type="entry name" value="Main.2:_Nu-like"/>
    <property type="match status" value="1"/>
</dbReference>
<dbReference type="InterPro" id="IPR040079">
    <property type="entry name" value="Glutathione_S-Trfase"/>
</dbReference>
<dbReference type="SFLD" id="SFLDS00019">
    <property type="entry name" value="Glutathione_Transferase_(cytos"/>
    <property type="match status" value="1"/>
</dbReference>
<feature type="domain" description="GST C-terminal" evidence="5">
    <location>
        <begin position="86"/>
        <end position="198"/>
    </location>
</feature>
<keyword evidence="7" id="KW-1185">Reference proteome</keyword>
<name>A0AAP5I3K4_9CYAN</name>
<dbReference type="InterPro" id="IPR036249">
    <property type="entry name" value="Thioredoxin-like_sf"/>
</dbReference>
<evidence type="ECO:0000256" key="1">
    <source>
        <dbReference type="ARBA" id="ARBA00007409"/>
    </source>
</evidence>
<keyword evidence="2" id="KW-0808">Transferase</keyword>